<evidence type="ECO:0000256" key="5">
    <source>
        <dbReference type="PROSITE-ProRule" id="PRU00024"/>
    </source>
</evidence>
<dbReference type="PANTHER" id="PTHR25462:SF296">
    <property type="entry name" value="MEIOTIC P26, ISOFORM F"/>
    <property type="match status" value="1"/>
</dbReference>
<dbReference type="Gene3D" id="3.30.40.10">
    <property type="entry name" value="Zinc/RING finger domain, C3HC4 (zinc finger)"/>
    <property type="match status" value="1"/>
</dbReference>
<dbReference type="InterPro" id="IPR017907">
    <property type="entry name" value="Znf_RING_CS"/>
</dbReference>
<dbReference type="STRING" id="70415.A0A5S6QJ11"/>
<dbReference type="GO" id="GO:0005654">
    <property type="term" value="C:nucleoplasm"/>
    <property type="evidence" value="ECO:0007669"/>
    <property type="project" value="TreeGrafter"/>
</dbReference>
<feature type="repeat" description="NHL" evidence="6">
    <location>
        <begin position="705"/>
        <end position="748"/>
    </location>
</feature>
<keyword evidence="4" id="KW-0862">Zinc</keyword>
<dbReference type="PROSITE" id="PS50119">
    <property type="entry name" value="ZF_BBOX"/>
    <property type="match status" value="2"/>
</dbReference>
<organism evidence="10 11">
    <name type="scientific">Trichuris muris</name>
    <name type="common">Mouse whipworm</name>
    <dbReference type="NCBI Taxonomy" id="70415"/>
    <lineage>
        <taxon>Eukaryota</taxon>
        <taxon>Metazoa</taxon>
        <taxon>Ecdysozoa</taxon>
        <taxon>Nematoda</taxon>
        <taxon>Enoplea</taxon>
        <taxon>Dorylaimia</taxon>
        <taxon>Trichinellida</taxon>
        <taxon>Trichuridae</taxon>
        <taxon>Trichuris</taxon>
    </lineage>
</organism>
<dbReference type="Pfam" id="PF00097">
    <property type="entry name" value="zf-C3HC4"/>
    <property type="match status" value="1"/>
</dbReference>
<evidence type="ECO:0000256" key="2">
    <source>
        <dbReference type="ARBA" id="ARBA00022737"/>
    </source>
</evidence>
<evidence type="ECO:0000256" key="7">
    <source>
        <dbReference type="SAM" id="MobiDB-lite"/>
    </source>
</evidence>
<dbReference type="SUPFAM" id="SSF57850">
    <property type="entry name" value="RING/U-box"/>
    <property type="match status" value="1"/>
</dbReference>
<proteinExistence type="predicted"/>
<dbReference type="SMART" id="SM00336">
    <property type="entry name" value="BBOX"/>
    <property type="match status" value="2"/>
</dbReference>
<feature type="region of interest" description="Disordered" evidence="7">
    <location>
        <begin position="666"/>
        <end position="692"/>
    </location>
</feature>
<feature type="domain" description="B box-type" evidence="9">
    <location>
        <begin position="186"/>
        <end position="233"/>
    </location>
</feature>
<dbReference type="PROSITE" id="PS50089">
    <property type="entry name" value="ZF_RING_2"/>
    <property type="match status" value="1"/>
</dbReference>
<dbReference type="InterPro" id="IPR018957">
    <property type="entry name" value="Znf_C3HC4_RING-type"/>
</dbReference>
<dbReference type="WBParaSite" id="TMUE_2000007386.1">
    <property type="protein sequence ID" value="TMUE_2000007386.1"/>
    <property type="gene ID" value="WBGene00285638"/>
</dbReference>
<dbReference type="InterPro" id="IPR047153">
    <property type="entry name" value="TRIM45/56/19-like"/>
</dbReference>
<evidence type="ECO:0000256" key="3">
    <source>
        <dbReference type="ARBA" id="ARBA00022771"/>
    </source>
</evidence>
<evidence type="ECO:0000259" key="9">
    <source>
        <dbReference type="PROSITE" id="PS50119"/>
    </source>
</evidence>
<dbReference type="Gene3D" id="2.120.10.30">
    <property type="entry name" value="TolB, C-terminal domain"/>
    <property type="match status" value="1"/>
</dbReference>
<name>A0A5S6QJ11_TRIMR</name>
<dbReference type="PROSITE" id="PS51125">
    <property type="entry name" value="NHL"/>
    <property type="match status" value="1"/>
</dbReference>
<dbReference type="GO" id="GO:0008270">
    <property type="term" value="F:zinc ion binding"/>
    <property type="evidence" value="ECO:0007669"/>
    <property type="project" value="UniProtKB-KW"/>
</dbReference>
<keyword evidence="10" id="KW-1185">Reference proteome</keyword>
<evidence type="ECO:0000256" key="1">
    <source>
        <dbReference type="ARBA" id="ARBA00022723"/>
    </source>
</evidence>
<evidence type="ECO:0000313" key="10">
    <source>
        <dbReference type="Proteomes" id="UP000046395"/>
    </source>
</evidence>
<dbReference type="InterPro" id="IPR003649">
    <property type="entry name" value="Bbox_C"/>
</dbReference>
<evidence type="ECO:0000259" key="8">
    <source>
        <dbReference type="PROSITE" id="PS50089"/>
    </source>
</evidence>
<dbReference type="GO" id="GO:0061630">
    <property type="term" value="F:ubiquitin protein ligase activity"/>
    <property type="evidence" value="ECO:0007669"/>
    <property type="project" value="TreeGrafter"/>
</dbReference>
<feature type="domain" description="B box-type" evidence="9">
    <location>
        <begin position="246"/>
        <end position="289"/>
    </location>
</feature>
<dbReference type="PROSITE" id="PS00518">
    <property type="entry name" value="ZF_RING_1"/>
    <property type="match status" value="1"/>
</dbReference>
<feature type="region of interest" description="Disordered" evidence="7">
    <location>
        <begin position="501"/>
        <end position="524"/>
    </location>
</feature>
<evidence type="ECO:0000256" key="6">
    <source>
        <dbReference type="PROSITE-ProRule" id="PRU00504"/>
    </source>
</evidence>
<dbReference type="PANTHER" id="PTHR25462">
    <property type="entry name" value="BONUS, ISOFORM C-RELATED"/>
    <property type="match status" value="1"/>
</dbReference>
<keyword evidence="3 5" id="KW-0863">Zinc-finger</keyword>
<feature type="compositionally biased region" description="Low complexity" evidence="7">
    <location>
        <begin position="53"/>
        <end position="65"/>
    </location>
</feature>
<dbReference type="InterPro" id="IPR000315">
    <property type="entry name" value="Znf_B-box"/>
</dbReference>
<dbReference type="InterPro" id="IPR011042">
    <property type="entry name" value="6-blade_b-propeller_TolB-like"/>
</dbReference>
<evidence type="ECO:0000256" key="4">
    <source>
        <dbReference type="ARBA" id="ARBA00022833"/>
    </source>
</evidence>
<dbReference type="SUPFAM" id="SSF57845">
    <property type="entry name" value="B-box zinc-binding domain"/>
    <property type="match status" value="1"/>
</dbReference>
<dbReference type="InterPro" id="IPR001258">
    <property type="entry name" value="NHL_repeat"/>
</dbReference>
<dbReference type="SUPFAM" id="SSF101898">
    <property type="entry name" value="NHL repeat"/>
    <property type="match status" value="1"/>
</dbReference>
<feature type="compositionally biased region" description="Polar residues" evidence="7">
    <location>
        <begin position="511"/>
        <end position="524"/>
    </location>
</feature>
<feature type="region of interest" description="Disordered" evidence="7">
    <location>
        <begin position="49"/>
        <end position="80"/>
    </location>
</feature>
<dbReference type="Gene3D" id="4.10.830.40">
    <property type="match status" value="1"/>
</dbReference>
<dbReference type="AlphaFoldDB" id="A0A5S6QJ11"/>
<keyword evidence="2" id="KW-0677">Repeat</keyword>
<reference evidence="11" key="1">
    <citation type="submission" date="2019-12" db="UniProtKB">
        <authorList>
            <consortium name="WormBaseParasite"/>
        </authorList>
    </citation>
    <scope>IDENTIFICATION</scope>
</reference>
<dbReference type="Proteomes" id="UP000046395">
    <property type="component" value="Unassembled WGS sequence"/>
</dbReference>
<dbReference type="InterPro" id="IPR013083">
    <property type="entry name" value="Znf_RING/FYVE/PHD"/>
</dbReference>
<feature type="domain" description="RING-type" evidence="8">
    <location>
        <begin position="94"/>
        <end position="154"/>
    </location>
</feature>
<evidence type="ECO:0000313" key="11">
    <source>
        <dbReference type="WBParaSite" id="TMUE_2000007386.1"/>
    </source>
</evidence>
<dbReference type="InterPro" id="IPR001841">
    <property type="entry name" value="Znf_RING"/>
</dbReference>
<dbReference type="SMART" id="SM00502">
    <property type="entry name" value="BBC"/>
    <property type="match status" value="1"/>
</dbReference>
<dbReference type="Pfam" id="PF00643">
    <property type="entry name" value="zf-B_box"/>
    <property type="match status" value="1"/>
</dbReference>
<dbReference type="Pfam" id="PF01436">
    <property type="entry name" value="NHL"/>
    <property type="match status" value="1"/>
</dbReference>
<accession>A0A5S6QJ11</accession>
<dbReference type="SMART" id="SM00184">
    <property type="entry name" value="RING"/>
    <property type="match status" value="2"/>
</dbReference>
<dbReference type="Gene3D" id="3.30.160.60">
    <property type="entry name" value="Classic Zinc Finger"/>
    <property type="match status" value="1"/>
</dbReference>
<sequence length="1043" mass="115461">MDGANCYGSKEDSLDDSIPSRVINYLDLNENVDASCEIEASLESLSTSKWQETNGDGNDGKTTTDYAQNTRRSSGGGSEDSLEWNCDVDMVYRCAYCRKPYEQPRLLECLHSFCESCIIAMLEAANGRSMSGPLENCRNENKTPPGVVKCPTCNQGTNVGNDLRWVKQLKPDFVMANLLASRDLKQTAITCESCKAEEPALARCLECACFLCSNCISAHNYMKCFDDHKVVSLESLKASNEVLVIHRPITCQEHTGELLKYYCRSCNVVICAQCARLVHSSPDHCAEKLKNEHADHVRDRLQQLCCIAERKEKVLLNVTGDVSARLQSLHDNVEGVRSEIEGHFDYCLHAIQSARDMALQQLENVQADTERQVIENFRKVRNTSEKITDACDFAYRLLKYGNALELLISDDVASNQLMQLVHSIPSVHVSPSIVFLRDQQLSNDILTRTFGYVTVHTNELCAYDVLPLDQMTSLLRSSDCNPTMQAQNSAQVAGFNISQQASPSDVVGPQSDLQNCGHSVKGNNSSSALVRTSMYGNNASSMSSIGNVDALASATELVNLPNANFARQSIGEYVCSRQNRERLPSEMLPSTSADGVVVSNQLPMFINARKFCLSVLESQSAQANPHNAAITVRGQETENGSGSYRIVDPVTLTSCSGLNRQFRISPSSSTLQPDVQAPPIQSPYKPNLIKPPSPRTWEVPLAEVKMRCGTNGSGAGQFNSPHGFCISNDDELIIADTNNHRIQVLSAEGEYKYQFGTSGREDGYLWYPRKVALTHDNGVIIVCDRGPDKSRIQFFSRKGTFLRCIHLKLVDIVAGLAVDEDGSLVIVDSSRRTVFCIDQGGELSRWFTCHETFEPSELAIYQHEYFICDFKGHAVCVYTSTGTFSRRIGNNNLTPFPNGICILRSGNILVGDSHGNHFHIAEFKASGDLEGERQCLSLKVSRCSGLGFTKDGSVVTLLKNNHCVLILKPIDWHSRQRRSSKEVLHHLRKVTIMIRRQVELADASSVVEDSADGAFLDVALKLSQCRKRVLRLLIPYNITLSLC</sequence>
<protein>
    <submittedName>
        <fullName evidence="11">B box-type domain-containing protein</fullName>
    </submittedName>
</protein>
<keyword evidence="1" id="KW-0479">Metal-binding</keyword>